<proteinExistence type="predicted"/>
<name>A0A2G9NC31_AQUCT</name>
<organism evidence="1">
    <name type="scientific">Aquarana catesbeiana</name>
    <name type="common">American bullfrog</name>
    <name type="synonym">Rana catesbeiana</name>
    <dbReference type="NCBI Taxonomy" id="8400"/>
    <lineage>
        <taxon>Eukaryota</taxon>
        <taxon>Metazoa</taxon>
        <taxon>Chordata</taxon>
        <taxon>Craniata</taxon>
        <taxon>Vertebrata</taxon>
        <taxon>Euteleostomi</taxon>
        <taxon>Amphibia</taxon>
        <taxon>Batrachia</taxon>
        <taxon>Anura</taxon>
        <taxon>Neobatrachia</taxon>
        <taxon>Ranoidea</taxon>
        <taxon>Ranidae</taxon>
        <taxon>Aquarana</taxon>
    </lineage>
</organism>
<protein>
    <submittedName>
        <fullName evidence="1">Uncharacterized protein</fullName>
    </submittedName>
</protein>
<dbReference type="OrthoDB" id="9983019at2759"/>
<dbReference type="EMBL" id="KV922969">
    <property type="protein sequence ID" value="PIN88638.1"/>
    <property type="molecule type" value="Genomic_DNA"/>
</dbReference>
<dbReference type="AlphaFoldDB" id="A0A2G9NC31"/>
<gene>
    <name evidence="1" type="ORF">AB205_0058210</name>
</gene>
<accession>A0A2G9NC31</accession>
<evidence type="ECO:0000313" key="1">
    <source>
        <dbReference type="EMBL" id="PIN88638.1"/>
    </source>
</evidence>
<sequence>AQLKSNLIDLAKLQEAIKAGKGVTSAIDLCRYHGNKALETLHCFPPSKARSALENIVYAVTRFS</sequence>
<feature type="non-terminal residue" evidence="1">
    <location>
        <position position="1"/>
    </location>
</feature>
<dbReference type="InterPro" id="IPR008949">
    <property type="entry name" value="Isoprenoid_synthase_dom_sf"/>
</dbReference>
<reference evidence="1" key="1">
    <citation type="submission" date="2017-08" db="EMBL/GenBank/DDBJ databases">
        <title>Assembly of the North American Bullfrog Genome.</title>
        <authorList>
            <person name="Warren R.L."/>
            <person name="Vandervalk B.P."/>
            <person name="Kucuk E."/>
            <person name="Birol I."/>
            <person name="Helbing C."/>
            <person name="Pandoh P."/>
            <person name="Behsaz B."/>
            <person name="Mohamadi H."/>
            <person name="Chu J."/>
            <person name="Jackman S."/>
            <person name="Hammond S.A."/>
            <person name="Veldhoen N."/>
            <person name="Kirk H."/>
            <person name="Zhao Y."/>
            <person name="Coope R."/>
            <person name="Pleasance S."/>
            <person name="Moore R."/>
            <person name="Holt R."/>
        </authorList>
    </citation>
    <scope>NUCLEOTIDE SEQUENCE</scope>
    <source>
        <strain evidence="1">Bruno</strain>
        <tissue evidence="1">Liver</tissue>
    </source>
</reference>
<dbReference type="SUPFAM" id="SSF48576">
    <property type="entry name" value="Terpenoid synthases"/>
    <property type="match status" value="1"/>
</dbReference>
<dbReference type="Gene3D" id="1.10.600.10">
    <property type="entry name" value="Farnesyl Diphosphate Synthase"/>
    <property type="match status" value="1"/>
</dbReference>